<dbReference type="GO" id="GO:0016491">
    <property type="term" value="F:oxidoreductase activity"/>
    <property type="evidence" value="ECO:0007669"/>
    <property type="project" value="UniProtKB-KW"/>
</dbReference>
<keyword evidence="3" id="KW-0285">Flavoprotein</keyword>
<dbReference type="Pfam" id="PF01565">
    <property type="entry name" value="FAD_binding_4"/>
    <property type="match status" value="1"/>
</dbReference>
<dbReference type="InterPro" id="IPR006094">
    <property type="entry name" value="Oxid_FAD_bind_N"/>
</dbReference>
<evidence type="ECO:0000313" key="7">
    <source>
        <dbReference type="EMBL" id="KJL19468.1"/>
    </source>
</evidence>
<dbReference type="EMBL" id="JYIT01000084">
    <property type="protein sequence ID" value="KJL19468.1"/>
    <property type="molecule type" value="Genomic_DNA"/>
</dbReference>
<comment type="similarity">
    <text evidence="2">Belongs to the oxygen-dependent FAD-linked oxidoreductase family.</text>
</comment>
<dbReference type="InterPro" id="IPR016169">
    <property type="entry name" value="FAD-bd_PCMH_sub2"/>
</dbReference>
<comment type="caution">
    <text evidence="7">The sequence shown here is derived from an EMBL/GenBank/DDBJ whole genome shotgun (WGS) entry which is preliminary data.</text>
</comment>
<dbReference type="PANTHER" id="PTHR42973:SF39">
    <property type="entry name" value="FAD-BINDING PCMH-TYPE DOMAIN-CONTAINING PROTEIN"/>
    <property type="match status" value="1"/>
</dbReference>
<evidence type="ECO:0000256" key="5">
    <source>
        <dbReference type="ARBA" id="ARBA00023002"/>
    </source>
</evidence>
<dbReference type="Gene3D" id="3.40.462.20">
    <property type="match status" value="1"/>
</dbReference>
<evidence type="ECO:0000313" key="8">
    <source>
        <dbReference type="Proteomes" id="UP000033448"/>
    </source>
</evidence>
<feature type="domain" description="FAD-binding PCMH-type" evidence="6">
    <location>
        <begin position="37"/>
        <end position="205"/>
    </location>
</feature>
<dbReference type="PROSITE" id="PS51387">
    <property type="entry name" value="FAD_PCMH"/>
    <property type="match status" value="1"/>
</dbReference>
<dbReference type="RefSeq" id="WP_052674461.1">
    <property type="nucleotide sequence ID" value="NZ_JYIT01000084.1"/>
</dbReference>
<evidence type="ECO:0000256" key="3">
    <source>
        <dbReference type="ARBA" id="ARBA00022630"/>
    </source>
</evidence>
<reference evidence="7 8" key="1">
    <citation type="submission" date="2015-02" db="EMBL/GenBank/DDBJ databases">
        <title>Draft genome sequences of ten Microbacterium spp. with emphasis on heavy metal contaminated environments.</title>
        <authorList>
            <person name="Corretto E."/>
        </authorList>
    </citation>
    <scope>NUCLEOTIDE SEQUENCE [LARGE SCALE GENOMIC DNA]</scope>
    <source>
        <strain evidence="7 8">DSM 23848</strain>
    </source>
</reference>
<dbReference type="Gene3D" id="3.30.43.10">
    <property type="entry name" value="Uridine Diphospho-n-acetylenolpyruvylglucosamine Reductase, domain 2"/>
    <property type="match status" value="1"/>
</dbReference>
<dbReference type="InterPro" id="IPR016166">
    <property type="entry name" value="FAD-bd_PCMH"/>
</dbReference>
<keyword evidence="4" id="KW-0274">FAD</keyword>
<evidence type="ECO:0000256" key="2">
    <source>
        <dbReference type="ARBA" id="ARBA00005466"/>
    </source>
</evidence>
<dbReference type="SUPFAM" id="SSF56176">
    <property type="entry name" value="FAD-binding/transporter-associated domain-like"/>
    <property type="match status" value="1"/>
</dbReference>
<dbReference type="PATRIC" id="fig|582680.7.peg.3176"/>
<evidence type="ECO:0000256" key="4">
    <source>
        <dbReference type="ARBA" id="ARBA00022827"/>
    </source>
</evidence>
<dbReference type="GO" id="GO:0071949">
    <property type="term" value="F:FAD binding"/>
    <property type="evidence" value="ECO:0007669"/>
    <property type="project" value="InterPro"/>
</dbReference>
<organism evidence="7 8">
    <name type="scientific">Microbacterium azadirachtae</name>
    <dbReference type="NCBI Taxonomy" id="582680"/>
    <lineage>
        <taxon>Bacteria</taxon>
        <taxon>Bacillati</taxon>
        <taxon>Actinomycetota</taxon>
        <taxon>Actinomycetes</taxon>
        <taxon>Micrococcales</taxon>
        <taxon>Microbacteriaceae</taxon>
        <taxon>Microbacterium</taxon>
    </lineage>
</organism>
<keyword evidence="8" id="KW-1185">Reference proteome</keyword>
<dbReference type="InterPro" id="IPR016167">
    <property type="entry name" value="FAD-bd_PCMH_sub1"/>
</dbReference>
<dbReference type="AlphaFoldDB" id="A0A0F0KF28"/>
<comment type="cofactor">
    <cofactor evidence="1">
        <name>FAD</name>
        <dbReference type="ChEBI" id="CHEBI:57692"/>
    </cofactor>
</comment>
<dbReference type="Gene3D" id="3.30.465.10">
    <property type="match status" value="1"/>
</dbReference>
<sequence length="450" mass="45941">MPLPSALHALSGTFDGPVLLSGDDGFDAARRPWNLAIDQTPAAVATPAGLDDLRRLLAAARDAGTPIAVQPSGHGASGDLAGALIVRTAAFDRLDVDLDAGVVVVGSGVRWGAVVAALEGTGWAAPAGTSPVVSVAGYTVGGGHSWFSRTAGLGSDNLRAAWVLRTDGTHERVDDVSDPETMWALRGAGGIAGIVTALEIDLVRAPAQWGAALTFDAADSAAVIRAVRDFAEHAPATLNVFTNSMRMPDAPMLPEEIRGRSFLSVQALSSDGPADAFLDALRGAAAVQRELVGPTSPATLAAASGEPTDPTPGRGAALALAQLDDATISALVDFRQAPEQWPIVGIDLRMLGGALDSPRRAGFSSLASAGWLLHALVPVFPGAPAEPGDASIAGLLALLAPAAADRTIPTFLAPGQTLERCGTSADIDRLRAVRASADPDGILHEGRLPR</sequence>
<protein>
    <submittedName>
        <fullName evidence="7">Mitomycin radical oxidase</fullName>
        <ecNumber evidence="7">1.5.3.-</ecNumber>
    </submittedName>
</protein>
<dbReference type="Proteomes" id="UP000033448">
    <property type="component" value="Unassembled WGS sequence"/>
</dbReference>
<evidence type="ECO:0000259" key="6">
    <source>
        <dbReference type="PROSITE" id="PS51387"/>
    </source>
</evidence>
<name>A0A0F0KF28_9MICO</name>
<dbReference type="OrthoDB" id="9775082at2"/>
<accession>A0A0F0KF28</accession>
<proteinExistence type="inferred from homology"/>
<dbReference type="EC" id="1.5.3.-" evidence="7"/>
<gene>
    <name evidence="7" type="primary">mcrA</name>
    <name evidence="7" type="ORF">RL72_03116</name>
</gene>
<keyword evidence="5 7" id="KW-0560">Oxidoreductase</keyword>
<evidence type="ECO:0000256" key="1">
    <source>
        <dbReference type="ARBA" id="ARBA00001974"/>
    </source>
</evidence>
<dbReference type="InterPro" id="IPR036318">
    <property type="entry name" value="FAD-bd_PCMH-like_sf"/>
</dbReference>
<dbReference type="PANTHER" id="PTHR42973">
    <property type="entry name" value="BINDING OXIDOREDUCTASE, PUTATIVE (AFU_ORTHOLOGUE AFUA_1G17690)-RELATED"/>
    <property type="match status" value="1"/>
</dbReference>
<dbReference type="InterPro" id="IPR050416">
    <property type="entry name" value="FAD-linked_Oxidoreductase"/>
</dbReference>